<name>A0A9Q8T8W2_9PEZI</name>
<dbReference type="EMBL" id="CP019481">
    <property type="protein sequence ID" value="UQC91423.1"/>
    <property type="molecule type" value="Genomic_DNA"/>
</dbReference>
<reference evidence="1" key="1">
    <citation type="journal article" date="2021" name="Mol. Plant Microbe Interact.">
        <title>Complete Genome Sequence of the Plant-Pathogenic Fungus Colletotrichum lupini.</title>
        <authorList>
            <person name="Baroncelli R."/>
            <person name="Pensec F."/>
            <person name="Da Lio D."/>
            <person name="Boufleur T."/>
            <person name="Vicente I."/>
            <person name="Sarrocco S."/>
            <person name="Picot A."/>
            <person name="Baraldi E."/>
            <person name="Sukno S."/>
            <person name="Thon M."/>
            <person name="Le Floch G."/>
        </authorList>
    </citation>
    <scope>NUCLEOTIDE SEQUENCE</scope>
    <source>
        <strain evidence="1">IMI 504893</strain>
    </source>
</reference>
<sequence length="152" mass="16849">MAYDVQRATGWSGRLQWTNSHARTEARSESLQVFMRERRLCVACCLSQKSAVGSLRRPQDPYIRGMPHKRPSPAARILRNNGALNYQTLHRHLALDTASRRRPRAHNSGAGSSTCDPLLPVINGIFLGGVASPISFSIPAVWDRILGEDFGL</sequence>
<dbReference type="RefSeq" id="XP_049153022.1">
    <property type="nucleotide sequence ID" value="XM_049295875.1"/>
</dbReference>
<evidence type="ECO:0000313" key="2">
    <source>
        <dbReference type="Proteomes" id="UP000830671"/>
    </source>
</evidence>
<dbReference type="KEGG" id="clup:CLUP02_16958"/>
<protein>
    <submittedName>
        <fullName evidence="1">Uncharacterized protein</fullName>
    </submittedName>
</protein>
<organism evidence="1 2">
    <name type="scientific">Colletotrichum lupini</name>
    <dbReference type="NCBI Taxonomy" id="145971"/>
    <lineage>
        <taxon>Eukaryota</taxon>
        <taxon>Fungi</taxon>
        <taxon>Dikarya</taxon>
        <taxon>Ascomycota</taxon>
        <taxon>Pezizomycotina</taxon>
        <taxon>Sordariomycetes</taxon>
        <taxon>Hypocreomycetidae</taxon>
        <taxon>Glomerellales</taxon>
        <taxon>Glomerellaceae</taxon>
        <taxon>Colletotrichum</taxon>
        <taxon>Colletotrichum acutatum species complex</taxon>
    </lineage>
</organism>
<dbReference type="AlphaFoldDB" id="A0A9Q8T8W2"/>
<accession>A0A9Q8T8W2</accession>
<gene>
    <name evidence="1" type="ORF">CLUP02_16958</name>
</gene>
<keyword evidence="2" id="KW-1185">Reference proteome</keyword>
<evidence type="ECO:0000313" key="1">
    <source>
        <dbReference type="EMBL" id="UQC91423.1"/>
    </source>
</evidence>
<dbReference type="GeneID" id="73350885"/>
<dbReference type="Proteomes" id="UP000830671">
    <property type="component" value="Chromosome 9"/>
</dbReference>
<proteinExistence type="predicted"/>